<keyword evidence="4" id="KW-1185">Reference proteome</keyword>
<comment type="caution">
    <text evidence="3">The sequence shown here is derived from an EMBL/GenBank/DDBJ whole genome shotgun (WGS) entry which is preliminary data.</text>
</comment>
<organism evidence="3 4">
    <name type="scientific">Simiduia curdlanivorans</name>
    <dbReference type="NCBI Taxonomy" id="1492769"/>
    <lineage>
        <taxon>Bacteria</taxon>
        <taxon>Pseudomonadati</taxon>
        <taxon>Pseudomonadota</taxon>
        <taxon>Gammaproteobacteria</taxon>
        <taxon>Cellvibrionales</taxon>
        <taxon>Cellvibrionaceae</taxon>
        <taxon>Simiduia</taxon>
    </lineage>
</organism>
<dbReference type="InterPro" id="IPR051781">
    <property type="entry name" value="Metallo-dep_Hydrolase"/>
</dbReference>
<evidence type="ECO:0000256" key="1">
    <source>
        <dbReference type="SAM" id="SignalP"/>
    </source>
</evidence>
<proteinExistence type="predicted"/>
<accession>A0ABV8V4V7</accession>
<dbReference type="PANTHER" id="PTHR43135">
    <property type="entry name" value="ALPHA-D-RIBOSE 1-METHYLPHOSPHONATE 5-TRIPHOSPHATE DIPHOSPHATASE"/>
    <property type="match status" value="1"/>
</dbReference>
<feature type="domain" description="Amidohydrolase-related" evidence="2">
    <location>
        <begin position="76"/>
        <end position="425"/>
    </location>
</feature>
<dbReference type="Gene3D" id="2.30.40.10">
    <property type="entry name" value="Urease, subunit C, domain 1"/>
    <property type="match status" value="1"/>
</dbReference>
<dbReference type="InterPro" id="IPR011059">
    <property type="entry name" value="Metal-dep_hydrolase_composite"/>
</dbReference>
<dbReference type="Pfam" id="PF01979">
    <property type="entry name" value="Amidohydro_1"/>
    <property type="match status" value="1"/>
</dbReference>
<dbReference type="InterPro" id="IPR006680">
    <property type="entry name" value="Amidohydro-rel"/>
</dbReference>
<feature type="signal peptide" evidence="1">
    <location>
        <begin position="1"/>
        <end position="22"/>
    </location>
</feature>
<evidence type="ECO:0000259" key="2">
    <source>
        <dbReference type="Pfam" id="PF01979"/>
    </source>
</evidence>
<dbReference type="CDD" id="cd01299">
    <property type="entry name" value="Met_dep_hydrolase_A"/>
    <property type="match status" value="1"/>
</dbReference>
<evidence type="ECO:0000313" key="3">
    <source>
        <dbReference type="EMBL" id="MFC4362926.1"/>
    </source>
</evidence>
<dbReference type="RefSeq" id="WP_290264889.1">
    <property type="nucleotide sequence ID" value="NZ_JAUFQG010000006.1"/>
</dbReference>
<gene>
    <name evidence="3" type="ORF">ACFOX3_11485</name>
</gene>
<evidence type="ECO:0000313" key="4">
    <source>
        <dbReference type="Proteomes" id="UP001595840"/>
    </source>
</evidence>
<keyword evidence="1" id="KW-0732">Signal</keyword>
<dbReference type="InterPro" id="IPR057744">
    <property type="entry name" value="OTAase-like"/>
</dbReference>
<feature type="chain" id="PRO_5046673958" evidence="1">
    <location>
        <begin position="23"/>
        <end position="430"/>
    </location>
</feature>
<dbReference type="SUPFAM" id="SSF51556">
    <property type="entry name" value="Metallo-dependent hydrolases"/>
    <property type="match status" value="1"/>
</dbReference>
<sequence length="430" mass="45609">MTKHLGLIAAIALLTQALSAHADTLIHAGTVIDTDKGNVSKEQTIRIKDGKVLSVTAGYTNAETDEDTVVNLQGYTVLPGLMDMHTHLSDQMNPAAYAEGFRLNPADYAYRSVGYAHKTLMAGFTTVRDLGDTDQVTIALRNAIAQGIITGPRIYTAGKSIATTGGHADPTNGTNQALMGHPGPEDGVINGEAQAREAVRQRYKEGSDLIKITATGGVLSVAKNGQNPQFFEDEVDAIVKTAKDYGMTVAVHAHGAEGMKRAIRAGVDSIEHGTYMDKETIKLFKKYGTWYVPTISAGKFVEAKAAIDGYFPAVVVPKAAAIGPKIQGTFAEAYKAGVKIAFGTDAGVFPHGDNAKEFVYMVEAGMPPMKAIQSATKSSAELLHISDQAGSIAKGKWADIIAVKGDPLADISLLQNIDFVMKGGVIYKQP</sequence>
<dbReference type="InterPro" id="IPR032466">
    <property type="entry name" value="Metal_Hydrolase"/>
</dbReference>
<dbReference type="Gene3D" id="3.20.20.140">
    <property type="entry name" value="Metal-dependent hydrolases"/>
    <property type="match status" value="1"/>
</dbReference>
<dbReference type="Proteomes" id="UP001595840">
    <property type="component" value="Unassembled WGS sequence"/>
</dbReference>
<dbReference type="PANTHER" id="PTHR43135:SF3">
    <property type="entry name" value="ALPHA-D-RIBOSE 1-METHYLPHOSPHONATE 5-TRIPHOSPHATE DIPHOSPHATASE"/>
    <property type="match status" value="1"/>
</dbReference>
<reference evidence="4" key="1">
    <citation type="journal article" date="2019" name="Int. J. Syst. Evol. Microbiol.">
        <title>The Global Catalogue of Microorganisms (GCM) 10K type strain sequencing project: providing services to taxonomists for standard genome sequencing and annotation.</title>
        <authorList>
            <consortium name="The Broad Institute Genomics Platform"/>
            <consortium name="The Broad Institute Genome Sequencing Center for Infectious Disease"/>
            <person name="Wu L."/>
            <person name="Ma J."/>
        </authorList>
    </citation>
    <scope>NUCLEOTIDE SEQUENCE [LARGE SCALE GENOMIC DNA]</scope>
    <source>
        <strain evidence="4">CECT 8570</strain>
    </source>
</reference>
<name>A0ABV8V4V7_9GAMM</name>
<protein>
    <submittedName>
        <fullName evidence="3">Amidohydrolase family protein</fullName>
    </submittedName>
</protein>
<dbReference type="EMBL" id="JBHSCX010000013">
    <property type="protein sequence ID" value="MFC4362926.1"/>
    <property type="molecule type" value="Genomic_DNA"/>
</dbReference>
<dbReference type="SUPFAM" id="SSF51338">
    <property type="entry name" value="Composite domain of metallo-dependent hydrolases"/>
    <property type="match status" value="1"/>
</dbReference>